<evidence type="ECO:0000313" key="2">
    <source>
        <dbReference type="EMBL" id="MFC4335274.1"/>
    </source>
</evidence>
<feature type="transmembrane region" description="Helical" evidence="1">
    <location>
        <begin position="7"/>
        <end position="26"/>
    </location>
</feature>
<dbReference type="RefSeq" id="WP_380619849.1">
    <property type="nucleotide sequence ID" value="NZ_JBHSDK010000013.1"/>
</dbReference>
<evidence type="ECO:0000313" key="3">
    <source>
        <dbReference type="Proteomes" id="UP001595823"/>
    </source>
</evidence>
<accession>A0ABV8TWX5</accession>
<keyword evidence="1" id="KW-1133">Transmembrane helix</keyword>
<dbReference type="EMBL" id="JBHSDK010000013">
    <property type="protein sequence ID" value="MFC4335274.1"/>
    <property type="molecule type" value="Genomic_DNA"/>
</dbReference>
<evidence type="ECO:0000256" key="1">
    <source>
        <dbReference type="SAM" id="Phobius"/>
    </source>
</evidence>
<gene>
    <name evidence="2" type="ORF">ACFPET_08700</name>
</gene>
<keyword evidence="1" id="KW-0812">Transmembrane</keyword>
<comment type="caution">
    <text evidence="2">The sequence shown here is derived from an EMBL/GenBank/DDBJ whole genome shotgun (WGS) entry which is preliminary data.</text>
</comment>
<sequence>MDTLHLILRYLHLIGFAAVVGGWLAATLAKKYTINTAMLLGIATQLVTGIILAGTAGADADHMKIGIKAGLALVLAIMIVIPWWKKRDPVNTGHFTAIGVISLITAGVAVFV</sequence>
<feature type="transmembrane region" description="Helical" evidence="1">
    <location>
        <begin position="32"/>
        <end position="53"/>
    </location>
</feature>
<protein>
    <recommendedName>
        <fullName evidence="4">Integral membrane protein</fullName>
    </recommendedName>
</protein>
<reference evidence="3" key="1">
    <citation type="journal article" date="2019" name="Int. J. Syst. Evol. Microbiol.">
        <title>The Global Catalogue of Microorganisms (GCM) 10K type strain sequencing project: providing services to taxonomists for standard genome sequencing and annotation.</title>
        <authorList>
            <consortium name="The Broad Institute Genomics Platform"/>
            <consortium name="The Broad Institute Genome Sequencing Center for Infectious Disease"/>
            <person name="Wu L."/>
            <person name="Ma J."/>
        </authorList>
    </citation>
    <scope>NUCLEOTIDE SEQUENCE [LARGE SCALE GENOMIC DNA]</scope>
    <source>
        <strain evidence="3">IBRC-M 10908</strain>
    </source>
</reference>
<keyword evidence="1" id="KW-0472">Membrane</keyword>
<organism evidence="2 3">
    <name type="scientific">Salininema proteolyticum</name>
    <dbReference type="NCBI Taxonomy" id="1607685"/>
    <lineage>
        <taxon>Bacteria</taxon>
        <taxon>Bacillati</taxon>
        <taxon>Actinomycetota</taxon>
        <taxon>Actinomycetes</taxon>
        <taxon>Glycomycetales</taxon>
        <taxon>Glycomycetaceae</taxon>
        <taxon>Salininema</taxon>
    </lineage>
</organism>
<dbReference type="Proteomes" id="UP001595823">
    <property type="component" value="Unassembled WGS sequence"/>
</dbReference>
<feature type="transmembrane region" description="Helical" evidence="1">
    <location>
        <begin position="90"/>
        <end position="111"/>
    </location>
</feature>
<proteinExistence type="predicted"/>
<keyword evidence="3" id="KW-1185">Reference proteome</keyword>
<name>A0ABV8TWX5_9ACTN</name>
<feature type="transmembrane region" description="Helical" evidence="1">
    <location>
        <begin position="65"/>
        <end position="84"/>
    </location>
</feature>
<evidence type="ECO:0008006" key="4">
    <source>
        <dbReference type="Google" id="ProtNLM"/>
    </source>
</evidence>